<dbReference type="InterPro" id="IPR013099">
    <property type="entry name" value="K_chnl_dom"/>
</dbReference>
<dbReference type="PANTHER" id="PTHR11537">
    <property type="entry name" value="VOLTAGE-GATED POTASSIUM CHANNEL"/>
    <property type="match status" value="1"/>
</dbReference>
<feature type="transmembrane region" description="Helical" evidence="8">
    <location>
        <begin position="59"/>
        <end position="78"/>
    </location>
</feature>
<dbReference type="SUPFAM" id="SSF81324">
    <property type="entry name" value="Voltage-gated potassium channels"/>
    <property type="match status" value="1"/>
</dbReference>
<feature type="domain" description="Potassium channel" evidence="9">
    <location>
        <begin position="137"/>
        <end position="214"/>
    </location>
</feature>
<evidence type="ECO:0000256" key="3">
    <source>
        <dbReference type="ARBA" id="ARBA00022692"/>
    </source>
</evidence>
<feature type="transmembrane region" description="Helical" evidence="8">
    <location>
        <begin position="128"/>
        <end position="147"/>
    </location>
</feature>
<dbReference type="GO" id="GO:0005249">
    <property type="term" value="F:voltage-gated potassium channel activity"/>
    <property type="evidence" value="ECO:0007669"/>
    <property type="project" value="InterPro"/>
</dbReference>
<dbReference type="PANTHER" id="PTHR11537:SF254">
    <property type="entry name" value="POTASSIUM VOLTAGE-GATED CHANNEL PROTEIN SHAB"/>
    <property type="match status" value="1"/>
</dbReference>
<feature type="transmembrane region" description="Helical" evidence="8">
    <location>
        <begin position="159"/>
        <end position="178"/>
    </location>
</feature>
<dbReference type="InterPro" id="IPR028325">
    <property type="entry name" value="VG_K_chnl"/>
</dbReference>
<evidence type="ECO:0000256" key="2">
    <source>
        <dbReference type="ARBA" id="ARBA00022448"/>
    </source>
</evidence>
<dbReference type="RefSeq" id="WP_128218548.1">
    <property type="nucleotide sequence ID" value="NZ_RBZY01000051.1"/>
</dbReference>
<keyword evidence="6 8" id="KW-0472">Membrane</keyword>
<evidence type="ECO:0000256" key="8">
    <source>
        <dbReference type="SAM" id="Phobius"/>
    </source>
</evidence>
<dbReference type="InterPro" id="IPR027359">
    <property type="entry name" value="Volt_channel_dom_sf"/>
</dbReference>
<organism evidence="10 11">
    <name type="scientific">Microbacterium enclense</name>
    <dbReference type="NCBI Taxonomy" id="993073"/>
    <lineage>
        <taxon>Bacteria</taxon>
        <taxon>Bacillati</taxon>
        <taxon>Actinomycetota</taxon>
        <taxon>Actinomycetes</taxon>
        <taxon>Micrococcales</taxon>
        <taxon>Microbacteriaceae</taxon>
        <taxon>Microbacterium</taxon>
    </lineage>
</organism>
<dbReference type="EMBL" id="RBZY01000051">
    <property type="protein sequence ID" value="RWR16685.1"/>
    <property type="molecule type" value="Genomic_DNA"/>
</dbReference>
<feature type="transmembrane region" description="Helical" evidence="8">
    <location>
        <begin position="190"/>
        <end position="210"/>
    </location>
</feature>
<evidence type="ECO:0000256" key="4">
    <source>
        <dbReference type="ARBA" id="ARBA00022989"/>
    </source>
</evidence>
<evidence type="ECO:0000313" key="10">
    <source>
        <dbReference type="EMBL" id="RWR16685.1"/>
    </source>
</evidence>
<dbReference type="Pfam" id="PF07885">
    <property type="entry name" value="Ion_trans_2"/>
    <property type="match status" value="1"/>
</dbReference>
<evidence type="ECO:0000313" key="11">
    <source>
        <dbReference type="Proteomes" id="UP000285970"/>
    </source>
</evidence>
<comment type="caution">
    <text evidence="10">The sequence shown here is derived from an EMBL/GenBank/DDBJ whole genome shotgun (WGS) entry which is preliminary data.</text>
</comment>
<dbReference type="Proteomes" id="UP000285970">
    <property type="component" value="Unassembled WGS sequence"/>
</dbReference>
<reference evidence="10 11" key="1">
    <citation type="journal article" date="2018" name="Front. Microbiol.">
        <title>Novel Insights Into Bacterial Dimethylsulfoniopropionate Catabolism in the East China Sea.</title>
        <authorList>
            <person name="Liu J."/>
            <person name="Liu J."/>
            <person name="Zhang S.H."/>
            <person name="Liang J."/>
            <person name="Lin H."/>
            <person name="Song D."/>
            <person name="Yang G.P."/>
            <person name="Todd J.D."/>
            <person name="Zhang X.H."/>
        </authorList>
    </citation>
    <scope>NUCLEOTIDE SEQUENCE [LARGE SCALE GENOMIC DNA]</scope>
    <source>
        <strain evidence="10 11">ZYFD042</strain>
    </source>
</reference>
<evidence type="ECO:0000256" key="5">
    <source>
        <dbReference type="ARBA" id="ARBA00023065"/>
    </source>
</evidence>
<keyword evidence="5" id="KW-0406">Ion transport</keyword>
<dbReference type="PRINTS" id="PR00169">
    <property type="entry name" value="KCHANNEL"/>
</dbReference>
<accession>A0A3S3KVJ8</accession>
<dbReference type="AlphaFoldDB" id="A0A3S3KVJ8"/>
<proteinExistence type="predicted"/>
<protein>
    <submittedName>
        <fullName evidence="10">Ion transporter</fullName>
    </submittedName>
</protein>
<dbReference type="OrthoDB" id="9799090at2"/>
<name>A0A3S3KVJ8_9MICO</name>
<gene>
    <name evidence="10" type="ORF">D8Y23_13010</name>
</gene>
<sequence length="242" mass="26272">MTLSSAQPSARDRGDSAATTRWETWTYWPLTALALLWIFVYTAQVIGDVRGTWQGVTSAFMLALQLVFAGDYVVRLVWSRRKGTWFRHHLLDLGVVFVPILRPVRLLSALTRLTSFTRTAGSSVRAQLVIYGLGSMLLLVWQVSLVVLQAERHTPGANILTFGDAVWWAFCTVTTVGYGDYAPVTVVGRIAAVVLMAGGVVLVGLIVATISSWASDRVSHTHALRRASVAESGGDDPATPTG</sequence>
<comment type="subcellular location">
    <subcellularLocation>
        <location evidence="1">Membrane</location>
        <topology evidence="1">Multi-pass membrane protein</topology>
    </subcellularLocation>
</comment>
<evidence type="ECO:0000256" key="1">
    <source>
        <dbReference type="ARBA" id="ARBA00004141"/>
    </source>
</evidence>
<keyword evidence="7" id="KW-0407">Ion channel</keyword>
<keyword evidence="2" id="KW-0813">Transport</keyword>
<feature type="transmembrane region" description="Helical" evidence="8">
    <location>
        <begin position="27"/>
        <end position="47"/>
    </location>
</feature>
<dbReference type="GO" id="GO:0001508">
    <property type="term" value="P:action potential"/>
    <property type="evidence" value="ECO:0007669"/>
    <property type="project" value="TreeGrafter"/>
</dbReference>
<dbReference type="Gene3D" id="1.20.120.350">
    <property type="entry name" value="Voltage-gated potassium channels. Chain C"/>
    <property type="match status" value="1"/>
</dbReference>
<dbReference type="Gene3D" id="1.10.287.70">
    <property type="match status" value="1"/>
</dbReference>
<evidence type="ECO:0000256" key="7">
    <source>
        <dbReference type="ARBA" id="ARBA00023303"/>
    </source>
</evidence>
<keyword evidence="4 8" id="KW-1133">Transmembrane helix</keyword>
<dbReference type="Gene3D" id="1.20.5.110">
    <property type="match status" value="1"/>
</dbReference>
<evidence type="ECO:0000256" key="6">
    <source>
        <dbReference type="ARBA" id="ARBA00023136"/>
    </source>
</evidence>
<keyword evidence="3 8" id="KW-0812">Transmembrane</keyword>
<dbReference type="GO" id="GO:0008076">
    <property type="term" value="C:voltage-gated potassium channel complex"/>
    <property type="evidence" value="ECO:0007669"/>
    <property type="project" value="InterPro"/>
</dbReference>
<evidence type="ECO:0000259" key="9">
    <source>
        <dbReference type="Pfam" id="PF07885"/>
    </source>
</evidence>